<dbReference type="InterPro" id="IPR036691">
    <property type="entry name" value="Endo/exonu/phosph_ase_sf"/>
</dbReference>
<dbReference type="AlphaFoldDB" id="A0A7X0BWZ0"/>
<keyword evidence="3" id="KW-0378">Hydrolase</keyword>
<dbReference type="GO" id="GO:0004527">
    <property type="term" value="F:exonuclease activity"/>
    <property type="evidence" value="ECO:0007669"/>
    <property type="project" value="UniProtKB-KW"/>
</dbReference>
<feature type="signal peptide" evidence="1">
    <location>
        <begin position="1"/>
        <end position="26"/>
    </location>
</feature>
<accession>A0A7X0BWZ0</accession>
<keyword evidence="3" id="KW-0255">Endonuclease</keyword>
<dbReference type="RefSeq" id="WP_185082488.1">
    <property type="nucleotide sequence ID" value="NZ_JACHJB010000001.1"/>
</dbReference>
<keyword evidence="1" id="KW-0732">Signal</keyword>
<dbReference type="InterPro" id="IPR005135">
    <property type="entry name" value="Endo/exonuclease/phosphatase"/>
</dbReference>
<evidence type="ECO:0000256" key="1">
    <source>
        <dbReference type="SAM" id="SignalP"/>
    </source>
</evidence>
<dbReference type="SUPFAM" id="SSF56219">
    <property type="entry name" value="DNase I-like"/>
    <property type="match status" value="1"/>
</dbReference>
<sequence length="313" mass="34097">MRAAFRTFVTALLFLGLVLPIGPAQADMPDAANWPRPRFITYNICGAAKQCPPVDRKAFQAAMVSAIDHWDADLVFLQEVCYGQWTLLRDHLNTRTDGPRYDSVWGATRTSSGCLDWGSDQRFGLATFAKGTFEEGTRTVVPLPEDESDGAIENRILLCGRVPVTGRPVRACNTHIAPETGQGGPQVDKVAEVTRSYAAEGDPVVLGGDFNLAPTDSILNALYDHNGGKGVFQEVDENDTAFFGPTCDQSADRCRSGEPTAVPTCATDLETPVKIDYIFLSYYWFTNVRGDAAACADTVSDHRLLRGAAAWEH</sequence>
<keyword evidence="3" id="KW-0540">Nuclease</keyword>
<comment type="caution">
    <text evidence="3">The sequence shown here is derived from an EMBL/GenBank/DDBJ whole genome shotgun (WGS) entry which is preliminary data.</text>
</comment>
<keyword evidence="3" id="KW-0269">Exonuclease</keyword>
<evidence type="ECO:0000313" key="3">
    <source>
        <dbReference type="EMBL" id="MBB6344365.1"/>
    </source>
</evidence>
<dbReference type="Pfam" id="PF03372">
    <property type="entry name" value="Exo_endo_phos"/>
    <property type="match status" value="1"/>
</dbReference>
<evidence type="ECO:0000313" key="4">
    <source>
        <dbReference type="Proteomes" id="UP000583800"/>
    </source>
</evidence>
<evidence type="ECO:0000259" key="2">
    <source>
        <dbReference type="Pfam" id="PF03372"/>
    </source>
</evidence>
<keyword evidence="4" id="KW-1185">Reference proteome</keyword>
<protein>
    <submittedName>
        <fullName evidence="3">Endonuclease/exonuclease/phosphatase family metal-dependent hydrolase</fullName>
    </submittedName>
</protein>
<gene>
    <name evidence="3" type="ORF">FHU36_000874</name>
</gene>
<feature type="domain" description="Endonuclease/exonuclease/phosphatase" evidence="2">
    <location>
        <begin position="40"/>
        <end position="302"/>
    </location>
</feature>
<feature type="chain" id="PRO_5030611774" evidence="1">
    <location>
        <begin position="27"/>
        <end position="313"/>
    </location>
</feature>
<reference evidence="3 4" key="1">
    <citation type="submission" date="2020-08" db="EMBL/GenBank/DDBJ databases">
        <title>Sequencing the genomes of 1000 actinobacteria strains.</title>
        <authorList>
            <person name="Klenk H.-P."/>
        </authorList>
    </citation>
    <scope>NUCLEOTIDE SEQUENCE [LARGE SCALE GENOMIC DNA]</scope>
    <source>
        <strain evidence="3 4">DSM 45913</strain>
    </source>
</reference>
<dbReference type="Gene3D" id="3.60.10.10">
    <property type="entry name" value="Endonuclease/exonuclease/phosphatase"/>
    <property type="match status" value="1"/>
</dbReference>
<organism evidence="3 4">
    <name type="scientific">Nonomuraea muscovyensis</name>
    <dbReference type="NCBI Taxonomy" id="1124761"/>
    <lineage>
        <taxon>Bacteria</taxon>
        <taxon>Bacillati</taxon>
        <taxon>Actinomycetota</taxon>
        <taxon>Actinomycetes</taxon>
        <taxon>Streptosporangiales</taxon>
        <taxon>Streptosporangiaceae</taxon>
        <taxon>Nonomuraea</taxon>
    </lineage>
</organism>
<dbReference type="EMBL" id="JACHJB010000001">
    <property type="protein sequence ID" value="MBB6344365.1"/>
    <property type="molecule type" value="Genomic_DNA"/>
</dbReference>
<name>A0A7X0BWZ0_9ACTN</name>
<proteinExistence type="predicted"/>
<dbReference type="GO" id="GO:0004519">
    <property type="term" value="F:endonuclease activity"/>
    <property type="evidence" value="ECO:0007669"/>
    <property type="project" value="UniProtKB-KW"/>
</dbReference>
<dbReference type="Proteomes" id="UP000583800">
    <property type="component" value="Unassembled WGS sequence"/>
</dbReference>